<dbReference type="FunFam" id="3.30.200.20:FF:000162">
    <property type="entry name" value="Adenine nucleotide alpha hydrolase-like domain kinase"/>
    <property type="match status" value="1"/>
</dbReference>
<evidence type="ECO:0000256" key="6">
    <source>
        <dbReference type="ARBA" id="ARBA00022679"/>
    </source>
</evidence>
<evidence type="ECO:0000256" key="1">
    <source>
        <dbReference type="ARBA" id="ARBA00000900"/>
    </source>
</evidence>
<comment type="caution">
    <text evidence="15">The sequence shown here is derived from an EMBL/GenBank/DDBJ whole genome shotgun (WGS) entry which is preliminary data.</text>
</comment>
<dbReference type="Gene3D" id="3.30.40.10">
    <property type="entry name" value="Zinc/RING finger domain, C3HC4 (zinc finger)"/>
    <property type="match status" value="1"/>
</dbReference>
<dbReference type="InterPro" id="IPR000719">
    <property type="entry name" value="Prot_kinase_dom"/>
</dbReference>
<dbReference type="InterPro" id="IPR003613">
    <property type="entry name" value="Ubox_domain"/>
</dbReference>
<evidence type="ECO:0000256" key="8">
    <source>
        <dbReference type="ARBA" id="ARBA00022777"/>
    </source>
</evidence>
<dbReference type="UniPathway" id="UPA00143"/>
<evidence type="ECO:0000259" key="14">
    <source>
        <dbReference type="PROSITE" id="PS51698"/>
    </source>
</evidence>
<dbReference type="PANTHER" id="PTHR45647:SF100">
    <property type="entry name" value="U-BOX DOMAIN-CONTAINING PROTEIN 33"/>
    <property type="match status" value="1"/>
</dbReference>
<dbReference type="InterPro" id="IPR011009">
    <property type="entry name" value="Kinase-like_dom_sf"/>
</dbReference>
<evidence type="ECO:0000256" key="9">
    <source>
        <dbReference type="ARBA" id="ARBA00022786"/>
    </source>
</evidence>
<proteinExistence type="predicted"/>
<keyword evidence="9" id="KW-0833">Ubl conjugation pathway</keyword>
<reference evidence="15 16" key="1">
    <citation type="journal article" date="2013" name="BMC Genomics">
        <title>The miniature genome of a carnivorous plant Genlisea aurea contains a low number of genes and short non-coding sequences.</title>
        <authorList>
            <person name="Leushkin E.V."/>
            <person name="Sutormin R.A."/>
            <person name="Nabieva E.R."/>
            <person name="Penin A.A."/>
            <person name="Kondrashov A.S."/>
            <person name="Logacheva M.D."/>
        </authorList>
    </citation>
    <scope>NUCLEOTIDE SEQUENCE [LARGE SCALE GENOMIC DNA]</scope>
</reference>
<evidence type="ECO:0000256" key="3">
    <source>
        <dbReference type="ARBA" id="ARBA00004906"/>
    </source>
</evidence>
<dbReference type="Pfam" id="PF04564">
    <property type="entry name" value="U-box"/>
    <property type="match status" value="1"/>
</dbReference>
<evidence type="ECO:0000256" key="2">
    <source>
        <dbReference type="ARBA" id="ARBA00003861"/>
    </source>
</evidence>
<comment type="pathway">
    <text evidence="3">Protein modification; protein ubiquitination.</text>
</comment>
<dbReference type="InterPro" id="IPR001245">
    <property type="entry name" value="Ser-Thr/Tyr_kinase_cat_dom"/>
</dbReference>
<dbReference type="Pfam" id="PF07714">
    <property type="entry name" value="PK_Tyr_Ser-Thr"/>
    <property type="match status" value="1"/>
</dbReference>
<feature type="domain" description="U-box" evidence="14">
    <location>
        <begin position="629"/>
        <end position="700"/>
    </location>
</feature>
<dbReference type="PANTHER" id="PTHR45647">
    <property type="entry name" value="OS02G0152300 PROTEIN"/>
    <property type="match status" value="1"/>
</dbReference>
<dbReference type="Proteomes" id="UP000015453">
    <property type="component" value="Unassembled WGS sequence"/>
</dbReference>
<dbReference type="SMART" id="SM00220">
    <property type="entry name" value="S_TKc"/>
    <property type="match status" value="1"/>
</dbReference>
<evidence type="ECO:0000256" key="10">
    <source>
        <dbReference type="ARBA" id="ARBA00022840"/>
    </source>
</evidence>
<dbReference type="GO" id="GO:0005524">
    <property type="term" value="F:ATP binding"/>
    <property type="evidence" value="ECO:0007669"/>
    <property type="project" value="UniProtKB-UniRule"/>
</dbReference>
<dbReference type="SMART" id="SM00504">
    <property type="entry name" value="Ubox"/>
    <property type="match status" value="1"/>
</dbReference>
<keyword evidence="12" id="KW-0175">Coiled coil</keyword>
<dbReference type="AlphaFoldDB" id="S8E3Z9"/>
<keyword evidence="10 11" id="KW-0067">ATP-binding</keyword>
<evidence type="ECO:0000256" key="7">
    <source>
        <dbReference type="ARBA" id="ARBA00022741"/>
    </source>
</evidence>
<dbReference type="PROSITE" id="PS00108">
    <property type="entry name" value="PROTEIN_KINASE_ST"/>
    <property type="match status" value="1"/>
</dbReference>
<dbReference type="SUPFAM" id="SSF56112">
    <property type="entry name" value="Protein kinase-like (PK-like)"/>
    <property type="match status" value="1"/>
</dbReference>
<evidence type="ECO:0000256" key="12">
    <source>
        <dbReference type="SAM" id="Coils"/>
    </source>
</evidence>
<comment type="catalytic activity">
    <reaction evidence="1">
        <text>S-ubiquitinyl-[E2 ubiquitin-conjugating enzyme]-L-cysteine + [acceptor protein]-L-lysine = [E2 ubiquitin-conjugating enzyme]-L-cysteine + N(6)-ubiquitinyl-[acceptor protein]-L-lysine.</text>
        <dbReference type="EC" id="2.3.2.27"/>
    </reaction>
</comment>
<feature type="binding site" evidence="11">
    <location>
        <position position="367"/>
    </location>
    <ligand>
        <name>ATP</name>
        <dbReference type="ChEBI" id="CHEBI:30616"/>
    </ligand>
</feature>
<keyword evidence="6" id="KW-0808">Transferase</keyword>
<dbReference type="InterPro" id="IPR017441">
    <property type="entry name" value="Protein_kinase_ATP_BS"/>
</dbReference>
<dbReference type="InterPro" id="IPR013083">
    <property type="entry name" value="Znf_RING/FYVE/PHD"/>
</dbReference>
<evidence type="ECO:0000313" key="15">
    <source>
        <dbReference type="EMBL" id="EPS70423.1"/>
    </source>
</evidence>
<keyword evidence="16" id="KW-1185">Reference proteome</keyword>
<comment type="function">
    <text evidence="2">Functions as an E3 ubiquitin ligase.</text>
</comment>
<dbReference type="GO" id="GO:0061630">
    <property type="term" value="F:ubiquitin protein ligase activity"/>
    <property type="evidence" value="ECO:0007669"/>
    <property type="project" value="UniProtKB-EC"/>
</dbReference>
<keyword evidence="5" id="KW-0723">Serine/threonine-protein kinase</keyword>
<dbReference type="PROSITE" id="PS00107">
    <property type="entry name" value="PROTEIN_KINASE_ATP"/>
    <property type="match status" value="1"/>
</dbReference>
<dbReference type="InterPro" id="IPR051348">
    <property type="entry name" value="U-box_ubiquitin_ligases"/>
</dbReference>
<dbReference type="GO" id="GO:0016567">
    <property type="term" value="P:protein ubiquitination"/>
    <property type="evidence" value="ECO:0007669"/>
    <property type="project" value="UniProtKB-UniPathway"/>
</dbReference>
<dbReference type="PROSITE" id="PS50011">
    <property type="entry name" value="PROTEIN_KINASE_DOM"/>
    <property type="match status" value="1"/>
</dbReference>
<dbReference type="Gene3D" id="1.10.510.10">
    <property type="entry name" value="Transferase(Phosphotransferase) domain 1"/>
    <property type="match status" value="1"/>
</dbReference>
<keyword evidence="7 11" id="KW-0547">Nucleotide-binding</keyword>
<dbReference type="EC" id="2.3.2.27" evidence="4"/>
<protein>
    <recommendedName>
        <fullName evidence="4">RING-type E3 ubiquitin transferase</fullName>
        <ecNumber evidence="4">2.3.2.27</ecNumber>
    </recommendedName>
</protein>
<dbReference type="InterPro" id="IPR008271">
    <property type="entry name" value="Ser/Thr_kinase_AS"/>
</dbReference>
<keyword evidence="8" id="KW-0418">Kinase</keyword>
<name>S8E3Z9_9LAMI</name>
<evidence type="ECO:0000259" key="13">
    <source>
        <dbReference type="PROSITE" id="PS50011"/>
    </source>
</evidence>
<evidence type="ECO:0000313" key="16">
    <source>
        <dbReference type="Proteomes" id="UP000015453"/>
    </source>
</evidence>
<dbReference type="PROSITE" id="PS51698">
    <property type="entry name" value="U_BOX"/>
    <property type="match status" value="1"/>
</dbReference>
<dbReference type="GO" id="GO:0004674">
    <property type="term" value="F:protein serine/threonine kinase activity"/>
    <property type="evidence" value="ECO:0007669"/>
    <property type="project" value="UniProtKB-KW"/>
</dbReference>
<gene>
    <name evidence="15" type="ORF">M569_04335</name>
</gene>
<feature type="coiled-coil region" evidence="12">
    <location>
        <begin position="185"/>
        <end position="309"/>
    </location>
</feature>
<sequence>MKEPKSSKAKYILNEAPPSCHIWFVCNGNLIYTRQCSSVVAVDTDPPQLQNSPVIPSAPSWRDYERVDSESVGLFHAPSSNSSSGVSPQSPLIPNMNSDWLRPRGPSLTSQGSACSSNGTVEDQIFPEALTIRGRLGSLILQQNNEDRRLSALPSNPYDEAVAGEMYDRLQQFVSEAEMSRKDAYEESMRRMKAEKDVMDALRRAKKAESMHTEEQRYRKEVEEALSRSKEEAVILKSRLDEVVAELRFALEKKLSLESKIAESDRTAEELKQKMNSAVELLKKYKKERDEMQAERDHVLEEAEELRKKQCDEASSSSSSSSQFFREFSFAELEEATLGFSPKLKIGEGGYGSIYRGNLRHTQVAIKMLNPYSSQGPREFHQEVNILSKVRHPNIVTLMGACLEAWTLVYEYIPNGSLEDRLTCKNNTPPLSWKARIRIATELCSALVFLHSFRPQGIVHGDLKPGNILLDANYVCKLSDFGICRELPPDEFSQYDETRCFRTENPVGTFGYMDPEFLMTGELTSKSDVFSFGVILLRLLTGKSAKGIAHEVQNAIDNGNLNSILDTTAGDWPFVQAKQLAHLGLNCADNNGKNRPNLASQVWRVLEPMKVYCGGSSALQFGCDEEGGYTPSYFVCPIFQEIMQDPVVAADGFTYESEALKGWLESGHDTSPMTNLKLPNTDLVPNHALRSAIQEWLQRT</sequence>
<evidence type="ECO:0000256" key="11">
    <source>
        <dbReference type="PROSITE-ProRule" id="PRU10141"/>
    </source>
</evidence>
<dbReference type="EMBL" id="AUSU01001684">
    <property type="protein sequence ID" value="EPS70423.1"/>
    <property type="molecule type" value="Genomic_DNA"/>
</dbReference>
<organism evidence="15 16">
    <name type="scientific">Genlisea aurea</name>
    <dbReference type="NCBI Taxonomy" id="192259"/>
    <lineage>
        <taxon>Eukaryota</taxon>
        <taxon>Viridiplantae</taxon>
        <taxon>Streptophyta</taxon>
        <taxon>Embryophyta</taxon>
        <taxon>Tracheophyta</taxon>
        <taxon>Spermatophyta</taxon>
        <taxon>Magnoliopsida</taxon>
        <taxon>eudicotyledons</taxon>
        <taxon>Gunneridae</taxon>
        <taxon>Pentapetalae</taxon>
        <taxon>asterids</taxon>
        <taxon>lamiids</taxon>
        <taxon>Lamiales</taxon>
        <taxon>Lentibulariaceae</taxon>
        <taxon>Genlisea</taxon>
    </lineage>
</organism>
<dbReference type="OrthoDB" id="4062651at2759"/>
<feature type="domain" description="Protein kinase" evidence="13">
    <location>
        <begin position="340"/>
        <end position="610"/>
    </location>
</feature>
<dbReference type="Gene3D" id="3.30.200.20">
    <property type="entry name" value="Phosphorylase Kinase, domain 1"/>
    <property type="match status" value="1"/>
</dbReference>
<accession>S8E3Z9</accession>
<dbReference type="SUPFAM" id="SSF57850">
    <property type="entry name" value="RING/U-box"/>
    <property type="match status" value="1"/>
</dbReference>
<evidence type="ECO:0000256" key="4">
    <source>
        <dbReference type="ARBA" id="ARBA00012483"/>
    </source>
</evidence>
<dbReference type="CDD" id="cd16655">
    <property type="entry name" value="RING-Ubox_WDSUB1-like"/>
    <property type="match status" value="1"/>
</dbReference>
<evidence type="ECO:0000256" key="5">
    <source>
        <dbReference type="ARBA" id="ARBA00022527"/>
    </source>
</evidence>